<evidence type="ECO:0000256" key="1">
    <source>
        <dbReference type="ARBA" id="ARBA00001962"/>
    </source>
</evidence>
<evidence type="ECO:0000313" key="3">
    <source>
        <dbReference type="EMBL" id="MBU8874725.1"/>
    </source>
</evidence>
<evidence type="ECO:0000259" key="2">
    <source>
        <dbReference type="PROSITE" id="PS51296"/>
    </source>
</evidence>
<dbReference type="PANTHER" id="PTHR43756:SF5">
    <property type="entry name" value="CHOLINE MONOOXYGENASE, CHLOROPLASTIC"/>
    <property type="match status" value="1"/>
</dbReference>
<comment type="caution">
    <text evidence="3">The sequence shown here is derived from an EMBL/GenBank/DDBJ whole genome shotgun (WGS) entry which is preliminary data.</text>
</comment>
<accession>A0ABS6ING5</accession>
<dbReference type="PROSITE" id="PS51296">
    <property type="entry name" value="RIESKE"/>
    <property type="match status" value="1"/>
</dbReference>
<name>A0ABS6ING5_9HYPH</name>
<reference evidence="3 4" key="1">
    <citation type="submission" date="2021-06" db="EMBL/GenBank/DDBJ databases">
        <authorList>
            <person name="Lee D.H."/>
        </authorList>
    </citation>
    <scope>NUCLEOTIDE SEQUENCE [LARGE SCALE GENOMIC DNA]</scope>
    <source>
        <strain evidence="3 4">MMS21-HV4-11</strain>
    </source>
</reference>
<dbReference type="InterPro" id="IPR015879">
    <property type="entry name" value="Ring_hydroxy_dOase_asu_C_dom"/>
</dbReference>
<dbReference type="RefSeq" id="WP_216960736.1">
    <property type="nucleotide sequence ID" value="NZ_JAHOPB010000001.1"/>
</dbReference>
<proteinExistence type="predicted"/>
<keyword evidence="4" id="KW-1185">Reference proteome</keyword>
<protein>
    <submittedName>
        <fullName evidence="3">Rieske 2Fe-2S domain-containing protein</fullName>
    </submittedName>
</protein>
<dbReference type="Pfam" id="PF00355">
    <property type="entry name" value="Rieske"/>
    <property type="match status" value="1"/>
</dbReference>
<dbReference type="PANTHER" id="PTHR43756">
    <property type="entry name" value="CHOLINE MONOOXYGENASE, CHLOROPLASTIC"/>
    <property type="match status" value="1"/>
</dbReference>
<organism evidence="3 4">
    <name type="scientific">Reyranella humidisoli</name>
    <dbReference type="NCBI Taxonomy" id="2849149"/>
    <lineage>
        <taxon>Bacteria</taxon>
        <taxon>Pseudomonadati</taxon>
        <taxon>Pseudomonadota</taxon>
        <taxon>Alphaproteobacteria</taxon>
        <taxon>Hyphomicrobiales</taxon>
        <taxon>Reyranellaceae</taxon>
        <taxon>Reyranella</taxon>
    </lineage>
</organism>
<dbReference type="CDD" id="cd00680">
    <property type="entry name" value="RHO_alpha_C"/>
    <property type="match status" value="1"/>
</dbReference>
<comment type="cofactor">
    <cofactor evidence="1">
        <name>Fe cation</name>
        <dbReference type="ChEBI" id="CHEBI:24875"/>
    </cofactor>
</comment>
<sequence length="395" mass="44032">MSPKTPQRGASAFTPNWARTLVDPQAFSDEQHRLASVWTFLGFTSDLAKDGDWFRASLATRSVFVQRFDATLKGFENVCAHRFYPLRTGDKGHGPIVCGFHGWRYVNDGCAIGIPMCQEQFGTVSRALGARLTPVEIATCGALIFGRFASEGPRESLSEFLGTGFPILEALSRSGGPSPQAISTPVAANWKLNLQITLDDYHGVAVHPTTIGRNGYMHRADVSYLRFGLHSALLVTKEPQALEKMAEACANGSFRPSHYCIFQILPNLVVSLFHSGGAFFHCCIQQYVPVAHDRSVQRVSIHPVAFPAEHPWPIRWTRPLSDPIRRRLIWRTVRRIMREDHQACERLQLVAHQVHRAPLLSVLEERIGWFEESYARLMAGHDDAVGTSSTVSDEA</sequence>
<dbReference type="Proteomes" id="UP000727907">
    <property type="component" value="Unassembled WGS sequence"/>
</dbReference>
<dbReference type="InterPro" id="IPR017941">
    <property type="entry name" value="Rieske_2Fe-2S"/>
</dbReference>
<dbReference type="Pfam" id="PF00848">
    <property type="entry name" value="Ring_hydroxyl_A"/>
    <property type="match status" value="1"/>
</dbReference>
<evidence type="ECO:0000313" key="4">
    <source>
        <dbReference type="Proteomes" id="UP000727907"/>
    </source>
</evidence>
<dbReference type="EMBL" id="JAHOPB010000001">
    <property type="protein sequence ID" value="MBU8874725.1"/>
    <property type="molecule type" value="Genomic_DNA"/>
</dbReference>
<feature type="domain" description="Rieske" evidence="2">
    <location>
        <begin position="38"/>
        <end position="105"/>
    </location>
</feature>
<gene>
    <name evidence="3" type="ORF">KQ910_13195</name>
</gene>
<dbReference type="InterPro" id="IPR001663">
    <property type="entry name" value="Rng_hydr_dOase-A"/>
</dbReference>